<organism evidence="1 2">
    <name type="scientific">Monilinia vaccinii-corymbosi</name>
    <dbReference type="NCBI Taxonomy" id="61207"/>
    <lineage>
        <taxon>Eukaryota</taxon>
        <taxon>Fungi</taxon>
        <taxon>Dikarya</taxon>
        <taxon>Ascomycota</taxon>
        <taxon>Pezizomycotina</taxon>
        <taxon>Leotiomycetes</taxon>
        <taxon>Helotiales</taxon>
        <taxon>Sclerotiniaceae</taxon>
        <taxon>Monilinia</taxon>
    </lineage>
</organism>
<proteinExistence type="predicted"/>
<dbReference type="Proteomes" id="UP000672032">
    <property type="component" value="Chromosome 2"/>
</dbReference>
<dbReference type="AlphaFoldDB" id="A0A8A3P626"/>
<reference evidence="1" key="1">
    <citation type="submission" date="2020-10" db="EMBL/GenBank/DDBJ databases">
        <title>Genome Sequence of Monilinia vaccinii-corymbosi Sheds Light on Mummy Berry Disease Infection of Blueberry and Mating Type.</title>
        <authorList>
            <person name="Yow A.G."/>
            <person name="Zhang Y."/>
            <person name="Bansal K."/>
            <person name="Eacker S.M."/>
            <person name="Sullivan S."/>
            <person name="Liachko I."/>
            <person name="Cubeta M.A."/>
            <person name="Rollins J.A."/>
            <person name="Ashrafi H."/>
        </authorList>
    </citation>
    <scope>NUCLEOTIDE SEQUENCE</scope>
    <source>
        <strain evidence="1">RL-1</strain>
    </source>
</reference>
<dbReference type="OrthoDB" id="3800738at2759"/>
<evidence type="ECO:0000313" key="2">
    <source>
        <dbReference type="Proteomes" id="UP000672032"/>
    </source>
</evidence>
<accession>A0A8A3P626</accession>
<sequence>MTETSAASRVFSTPELLTEVLSHLPQACLFLQVPLVCKSWAMALTSPELERALCFRPAMRKGPTTWSSLLEKQFGIFFDFTHVPNGRVLGPDAFDVLSWKRNLEAFKRADASWRNILVFQPPCYALAIERVKHSRGGLLCETTTLPCPDGLRMGMVWDIAQEWCLRRKHWFQMSGPEVEKDDRSPSVAYAGRMIPRMTLHWHIMCPRPRSQISLEDDWVSRGREEYDLFQPGQ</sequence>
<dbReference type="Gene3D" id="1.20.1280.50">
    <property type="match status" value="1"/>
</dbReference>
<dbReference type="InterPro" id="IPR036047">
    <property type="entry name" value="F-box-like_dom_sf"/>
</dbReference>
<gene>
    <name evidence="1" type="ORF">DSL72_000249</name>
</gene>
<evidence type="ECO:0000313" key="1">
    <source>
        <dbReference type="EMBL" id="QSZ30691.1"/>
    </source>
</evidence>
<protein>
    <recommendedName>
        <fullName evidence="3">F-box domain-containing protein</fullName>
    </recommendedName>
</protein>
<name>A0A8A3P626_9HELO</name>
<dbReference type="EMBL" id="CP063406">
    <property type="protein sequence ID" value="QSZ30691.1"/>
    <property type="molecule type" value="Genomic_DNA"/>
</dbReference>
<dbReference type="SUPFAM" id="SSF81383">
    <property type="entry name" value="F-box domain"/>
    <property type="match status" value="1"/>
</dbReference>
<keyword evidence="2" id="KW-1185">Reference proteome</keyword>
<evidence type="ECO:0008006" key="3">
    <source>
        <dbReference type="Google" id="ProtNLM"/>
    </source>
</evidence>